<evidence type="ECO:0000256" key="3">
    <source>
        <dbReference type="ARBA" id="ARBA00022969"/>
    </source>
</evidence>
<comment type="similarity">
    <text evidence="1">Belongs to the wetA family.</text>
</comment>
<feature type="compositionally biased region" description="Polar residues" evidence="8">
    <location>
        <begin position="294"/>
        <end position="329"/>
    </location>
</feature>
<sequence length="636" mass="68104">MASSPRLRQASGAVPLHHVQGRSCRAAGDIAILRQDFDIPIRPQDKESAWAVPYDQIFDQYVDTDLLDMNIDNTAEGTSSDDLSNLFDVSSSNGSSAAKTSPMPHWEASGQIEPQDGSQQAWSYIGHNVAQTAPQGNLTSIYPESHGRVAASDPGLFSFDQPPTCSPQVHADPFAFSSPSSPNPAAPFKPAKKFNSLPIRGNKKQAPSVIRRTVSKGSFSPKMMRSTPYRTGYQEIWAKRVGAPPLSPPPSTKVPQEEATYGYNFTPNMPNMPYTNPNEVVDLDQQLSLAGPNYQSRSQIQMTPVASPSTQDASSTRSSFHAPNESSNHYPIHELGDALASPPQSGRLPTTSWSQNSTSAFDFGYSGASEYQPDRDSQAWWTPTTTHQPASQATFPTTRTDFLGVSSAASDLATGGLMINCEPSAMGNLLDAHAAAGTGDGAPFSTSSPIVYSTQMFGTTTPLGPPHNSPYVHAPPPHPPTANGHVGIPLGAQPQHITPPSRSPTNSPPTAHHPYAMRSARRDSSQNHTQPRPRSHHRRKSSGHQGAGSCGSAPRPASVGFVNYTPDDSRKILTGVAPSGSSKTKARREKEAAEKRRRLSQAAARAILEAGGDLATLEREGLLCLPETQELLKQAS</sequence>
<dbReference type="EMBL" id="JBBWUH010000002">
    <property type="protein sequence ID" value="KAK8176163.1"/>
    <property type="molecule type" value="Genomic_DNA"/>
</dbReference>
<evidence type="ECO:0000256" key="6">
    <source>
        <dbReference type="ARBA" id="ARBA00023163"/>
    </source>
</evidence>
<feature type="compositionally biased region" description="Low complexity" evidence="8">
    <location>
        <begin position="91"/>
        <end position="101"/>
    </location>
</feature>
<feature type="region of interest" description="Disordered" evidence="8">
    <location>
        <begin position="294"/>
        <end position="354"/>
    </location>
</feature>
<feature type="compositionally biased region" description="Low complexity" evidence="8">
    <location>
        <begin position="498"/>
        <end position="510"/>
    </location>
</feature>
<feature type="compositionally biased region" description="Polar residues" evidence="8">
    <location>
        <begin position="342"/>
        <end position="354"/>
    </location>
</feature>
<dbReference type="Proteomes" id="UP001456524">
    <property type="component" value="Unassembled WGS sequence"/>
</dbReference>
<feature type="region of interest" description="Disordered" evidence="8">
    <location>
        <begin position="91"/>
        <end position="118"/>
    </location>
</feature>
<name>A0ABR1Y5T7_9PEZI</name>
<dbReference type="InterPro" id="IPR040112">
    <property type="entry name" value="WetA"/>
</dbReference>
<feature type="compositionally biased region" description="Basic residues" evidence="8">
    <location>
        <begin position="531"/>
        <end position="542"/>
    </location>
</feature>
<feature type="compositionally biased region" description="Pro residues" evidence="8">
    <location>
        <begin position="463"/>
        <end position="480"/>
    </location>
</feature>
<reference evidence="9 10" key="1">
    <citation type="journal article" date="2022" name="G3 (Bethesda)">
        <title>Enemy or ally: a genomic approach to elucidate the lifestyle of Phyllosticta citrichinaensis.</title>
        <authorList>
            <person name="Buijs V.A."/>
            <person name="Groenewald J.Z."/>
            <person name="Haridas S."/>
            <person name="LaButti K.M."/>
            <person name="Lipzen A."/>
            <person name="Martin F.M."/>
            <person name="Barry K."/>
            <person name="Grigoriev I.V."/>
            <person name="Crous P.W."/>
            <person name="Seidl M.F."/>
        </authorList>
    </citation>
    <scope>NUCLEOTIDE SEQUENCE [LARGE SCALE GENOMIC DNA]</scope>
    <source>
        <strain evidence="9 10">CBS 129764</strain>
    </source>
</reference>
<dbReference type="PANTHER" id="PTHR22934:SF25">
    <property type="entry name" value="DEVELOPMENTAL REGULATORY PROTEIN WETA"/>
    <property type="match status" value="1"/>
</dbReference>
<keyword evidence="3" id="KW-0749">Sporulation</keyword>
<evidence type="ECO:0000313" key="10">
    <source>
        <dbReference type="Proteomes" id="UP001456524"/>
    </source>
</evidence>
<evidence type="ECO:0000256" key="5">
    <source>
        <dbReference type="ARBA" id="ARBA00023159"/>
    </source>
</evidence>
<protein>
    <recommendedName>
        <fullName evidence="2">Developmental regulatory protein wetA</fullName>
    </recommendedName>
</protein>
<keyword evidence="4" id="KW-0805">Transcription regulation</keyword>
<evidence type="ECO:0000256" key="1">
    <source>
        <dbReference type="ARBA" id="ARBA00008881"/>
    </source>
</evidence>
<accession>A0ABR1Y5T7</accession>
<evidence type="ECO:0000256" key="7">
    <source>
        <dbReference type="ARBA" id="ARBA00023321"/>
    </source>
</evidence>
<evidence type="ECO:0000256" key="8">
    <source>
        <dbReference type="SAM" id="MobiDB-lite"/>
    </source>
</evidence>
<feature type="region of interest" description="Disordered" evidence="8">
    <location>
        <begin position="457"/>
        <end position="597"/>
    </location>
</feature>
<keyword evidence="10" id="KW-1185">Reference proteome</keyword>
<comment type="caution">
    <text evidence="9">The sequence shown here is derived from an EMBL/GenBank/DDBJ whole genome shotgun (WGS) entry which is preliminary data.</text>
</comment>
<gene>
    <name evidence="9" type="ORF">IWX90DRAFT_133747</name>
</gene>
<keyword evidence="6" id="KW-0804">Transcription</keyword>
<proteinExistence type="inferred from homology"/>
<keyword evidence="7" id="KW-0183">Conidiation</keyword>
<evidence type="ECO:0000256" key="2">
    <source>
        <dbReference type="ARBA" id="ARBA00015342"/>
    </source>
</evidence>
<organism evidence="9 10">
    <name type="scientific">Phyllosticta citrichinensis</name>
    <dbReference type="NCBI Taxonomy" id="1130410"/>
    <lineage>
        <taxon>Eukaryota</taxon>
        <taxon>Fungi</taxon>
        <taxon>Dikarya</taxon>
        <taxon>Ascomycota</taxon>
        <taxon>Pezizomycotina</taxon>
        <taxon>Dothideomycetes</taxon>
        <taxon>Dothideomycetes incertae sedis</taxon>
        <taxon>Botryosphaeriales</taxon>
        <taxon>Phyllostictaceae</taxon>
        <taxon>Phyllosticta</taxon>
    </lineage>
</organism>
<evidence type="ECO:0000313" key="9">
    <source>
        <dbReference type="EMBL" id="KAK8176163.1"/>
    </source>
</evidence>
<evidence type="ECO:0000256" key="4">
    <source>
        <dbReference type="ARBA" id="ARBA00023015"/>
    </source>
</evidence>
<keyword evidence="5" id="KW-0010">Activator</keyword>
<dbReference type="PANTHER" id="PTHR22934">
    <property type="entry name" value="PROTEIN ESC1/WETA-RELATED"/>
    <property type="match status" value="1"/>
</dbReference>